<comment type="caution">
    <text evidence="1">The sequence shown here is derived from an EMBL/GenBank/DDBJ whole genome shotgun (WGS) entry which is preliminary data.</text>
</comment>
<name>A0A660L8X5_9ACTN</name>
<sequence>MPASLDHSMATTTVVTTSLADRDEFGLVGPAAGLFQAPLATSGLDAREDLGHALCAWLPREDLL</sequence>
<dbReference type="EMBL" id="RBIL01000001">
    <property type="protein sequence ID" value="RKQ90836.1"/>
    <property type="molecule type" value="Genomic_DNA"/>
</dbReference>
<organism evidence="1 2">
    <name type="scientific">Solirubrobacter pauli</name>
    <dbReference type="NCBI Taxonomy" id="166793"/>
    <lineage>
        <taxon>Bacteria</taxon>
        <taxon>Bacillati</taxon>
        <taxon>Actinomycetota</taxon>
        <taxon>Thermoleophilia</taxon>
        <taxon>Solirubrobacterales</taxon>
        <taxon>Solirubrobacteraceae</taxon>
        <taxon>Solirubrobacter</taxon>
    </lineage>
</organism>
<keyword evidence="2" id="KW-1185">Reference proteome</keyword>
<dbReference type="AlphaFoldDB" id="A0A660L8X5"/>
<reference evidence="1 2" key="1">
    <citation type="submission" date="2018-10" db="EMBL/GenBank/DDBJ databases">
        <title>Genomic Encyclopedia of Archaeal and Bacterial Type Strains, Phase II (KMG-II): from individual species to whole genera.</title>
        <authorList>
            <person name="Goeker M."/>
        </authorList>
    </citation>
    <scope>NUCLEOTIDE SEQUENCE [LARGE SCALE GENOMIC DNA]</scope>
    <source>
        <strain evidence="1 2">DSM 14954</strain>
    </source>
</reference>
<proteinExistence type="predicted"/>
<dbReference type="Proteomes" id="UP000278962">
    <property type="component" value="Unassembled WGS sequence"/>
</dbReference>
<evidence type="ECO:0000313" key="1">
    <source>
        <dbReference type="EMBL" id="RKQ90836.1"/>
    </source>
</evidence>
<accession>A0A660L8X5</accession>
<evidence type="ECO:0000313" key="2">
    <source>
        <dbReference type="Proteomes" id="UP000278962"/>
    </source>
</evidence>
<protein>
    <submittedName>
        <fullName evidence="1">Uncharacterized protein</fullName>
    </submittedName>
</protein>
<gene>
    <name evidence="1" type="ORF">C8N24_0651</name>
</gene>